<dbReference type="Gene3D" id="3.40.430.10">
    <property type="entry name" value="Dihydrofolate Reductase, subunit A"/>
    <property type="match status" value="1"/>
</dbReference>
<dbReference type="PROSITE" id="PS51330">
    <property type="entry name" value="DHFR_2"/>
    <property type="match status" value="1"/>
</dbReference>
<sequence>MTETANHSPRIVMVVAMAMNRVIGRDNDLPWRLPDDMRHFVALTRGKPIIMGRKNFRSIGRPLPNRRNIVMTRDPDWHHEGCEVAGGVDQALKMVADADEVAIIGGADIYAAFLPMAHRLELTRVHAEPTGDVFFPPFEGPAWRCTQTTHHPADAEHAYAMDFETWERVDH</sequence>
<evidence type="ECO:0000256" key="5">
    <source>
        <dbReference type="ARBA" id="ARBA00022857"/>
    </source>
</evidence>
<dbReference type="InterPro" id="IPR017925">
    <property type="entry name" value="DHFR_CS"/>
</dbReference>
<evidence type="ECO:0000256" key="6">
    <source>
        <dbReference type="ARBA" id="ARBA00023002"/>
    </source>
</evidence>
<dbReference type="Pfam" id="PF00186">
    <property type="entry name" value="DHFR_1"/>
    <property type="match status" value="1"/>
</dbReference>
<protein>
    <recommendedName>
        <fullName evidence="3 8">Dihydrofolate reductase</fullName>
        <ecNumber evidence="3 8">1.5.1.3</ecNumber>
    </recommendedName>
</protein>
<dbReference type="EMBL" id="JBAKFM010000003">
    <property type="protein sequence ID" value="MEX0469435.1"/>
    <property type="molecule type" value="Genomic_DNA"/>
</dbReference>
<dbReference type="PANTHER" id="PTHR48069">
    <property type="entry name" value="DIHYDROFOLATE REDUCTASE"/>
    <property type="match status" value="1"/>
</dbReference>
<dbReference type="InterPro" id="IPR001796">
    <property type="entry name" value="DHFR_dom"/>
</dbReference>
<comment type="pathway">
    <text evidence="1 8">Cofactor biosynthesis; tetrahydrofolate biosynthesis; 5,6,7,8-tetrahydrofolate from 7,8-dihydrofolate: step 1/1.</text>
</comment>
<evidence type="ECO:0000256" key="1">
    <source>
        <dbReference type="ARBA" id="ARBA00004903"/>
    </source>
</evidence>
<evidence type="ECO:0000259" key="10">
    <source>
        <dbReference type="PROSITE" id="PS51330"/>
    </source>
</evidence>
<gene>
    <name evidence="11" type="ORF">V6X73_06835</name>
</gene>
<dbReference type="InterPro" id="IPR024072">
    <property type="entry name" value="DHFR-like_dom_sf"/>
</dbReference>
<comment type="function">
    <text evidence="7 8">Key enzyme in folate metabolism. Catalyzes an essential reaction for de novo glycine and purine synthesis, and for DNA precursor synthesis.</text>
</comment>
<keyword evidence="5 8" id="KW-0521">NADP</keyword>
<dbReference type="PRINTS" id="PR00070">
    <property type="entry name" value="DHFR"/>
</dbReference>
<comment type="catalytic activity">
    <reaction evidence="8">
        <text>(6S)-5,6,7,8-tetrahydrofolate + NADP(+) = 7,8-dihydrofolate + NADPH + H(+)</text>
        <dbReference type="Rhea" id="RHEA:15009"/>
        <dbReference type="ChEBI" id="CHEBI:15378"/>
        <dbReference type="ChEBI" id="CHEBI:57451"/>
        <dbReference type="ChEBI" id="CHEBI:57453"/>
        <dbReference type="ChEBI" id="CHEBI:57783"/>
        <dbReference type="ChEBI" id="CHEBI:58349"/>
        <dbReference type="EC" id="1.5.1.3"/>
    </reaction>
</comment>
<evidence type="ECO:0000313" key="11">
    <source>
        <dbReference type="EMBL" id="MEX0469435.1"/>
    </source>
</evidence>
<evidence type="ECO:0000256" key="9">
    <source>
        <dbReference type="RuleBase" id="RU004474"/>
    </source>
</evidence>
<evidence type="ECO:0000256" key="3">
    <source>
        <dbReference type="ARBA" id="ARBA00012856"/>
    </source>
</evidence>
<dbReference type="CDD" id="cd00209">
    <property type="entry name" value="DHFR"/>
    <property type="match status" value="1"/>
</dbReference>
<comment type="caution">
    <text evidence="11">The sequence shown here is derived from an EMBL/GenBank/DDBJ whole genome shotgun (WGS) entry which is preliminary data.</text>
</comment>
<keyword evidence="12" id="KW-1185">Reference proteome</keyword>
<proteinExistence type="inferred from homology"/>
<keyword evidence="4 8" id="KW-0554">One-carbon metabolism</keyword>
<dbReference type="EC" id="1.5.1.3" evidence="3 8"/>
<dbReference type="SUPFAM" id="SSF53597">
    <property type="entry name" value="Dihydrofolate reductase-like"/>
    <property type="match status" value="1"/>
</dbReference>
<dbReference type="InterPro" id="IPR012259">
    <property type="entry name" value="DHFR"/>
</dbReference>
<organism evidence="11 12">
    <name type="scientific">Spiribacter pallidus</name>
    <dbReference type="NCBI Taxonomy" id="1987936"/>
    <lineage>
        <taxon>Bacteria</taxon>
        <taxon>Pseudomonadati</taxon>
        <taxon>Pseudomonadota</taxon>
        <taxon>Gammaproteobacteria</taxon>
        <taxon>Chromatiales</taxon>
        <taxon>Ectothiorhodospiraceae</taxon>
        <taxon>Spiribacter</taxon>
    </lineage>
</organism>
<feature type="domain" description="DHFR" evidence="10">
    <location>
        <begin position="10"/>
        <end position="168"/>
    </location>
</feature>
<evidence type="ECO:0000256" key="8">
    <source>
        <dbReference type="PIRNR" id="PIRNR000194"/>
    </source>
</evidence>
<evidence type="ECO:0000256" key="4">
    <source>
        <dbReference type="ARBA" id="ARBA00022563"/>
    </source>
</evidence>
<dbReference type="Proteomes" id="UP001556709">
    <property type="component" value="Unassembled WGS sequence"/>
</dbReference>
<evidence type="ECO:0000313" key="12">
    <source>
        <dbReference type="Proteomes" id="UP001556709"/>
    </source>
</evidence>
<dbReference type="RefSeq" id="WP_367959249.1">
    <property type="nucleotide sequence ID" value="NZ_JBAKFH010000001.1"/>
</dbReference>
<dbReference type="GO" id="GO:0004146">
    <property type="term" value="F:dihydrofolate reductase activity"/>
    <property type="evidence" value="ECO:0007669"/>
    <property type="project" value="UniProtKB-EC"/>
</dbReference>
<name>A0ABV3TEB6_9GAMM</name>
<dbReference type="PANTHER" id="PTHR48069:SF3">
    <property type="entry name" value="DIHYDROFOLATE REDUCTASE"/>
    <property type="match status" value="1"/>
</dbReference>
<keyword evidence="6 8" id="KW-0560">Oxidoreductase</keyword>
<accession>A0ABV3TEB6</accession>
<comment type="similarity">
    <text evidence="2 8 9">Belongs to the dihydrofolate reductase family.</text>
</comment>
<evidence type="ECO:0000256" key="7">
    <source>
        <dbReference type="ARBA" id="ARBA00025067"/>
    </source>
</evidence>
<dbReference type="PIRSF" id="PIRSF000194">
    <property type="entry name" value="DHFR"/>
    <property type="match status" value="1"/>
</dbReference>
<evidence type="ECO:0000256" key="2">
    <source>
        <dbReference type="ARBA" id="ARBA00009539"/>
    </source>
</evidence>
<reference evidence="11 12" key="1">
    <citation type="submission" date="2024-02" db="EMBL/GenBank/DDBJ databases">
        <title>New especies of Spiribacter isolated from saline water.</title>
        <authorList>
            <person name="Leon M.J."/>
            <person name="De La Haba R."/>
            <person name="Sanchez-Porro C."/>
            <person name="Ventosa A."/>
        </authorList>
    </citation>
    <scope>NUCLEOTIDE SEQUENCE [LARGE SCALE GENOMIC DNA]</scope>
    <source>
        <strain evidence="12">ag22IC6-390</strain>
    </source>
</reference>
<dbReference type="PROSITE" id="PS00075">
    <property type="entry name" value="DHFR_1"/>
    <property type="match status" value="1"/>
</dbReference>